<evidence type="ECO:0000256" key="7">
    <source>
        <dbReference type="ARBA" id="ARBA00023128"/>
    </source>
</evidence>
<evidence type="ECO:0000313" key="14">
    <source>
        <dbReference type="Proteomes" id="UP001302676"/>
    </source>
</evidence>
<accession>A0AAN6ZKI5</accession>
<organism evidence="13 14">
    <name type="scientific">Dichotomopilus funicola</name>
    <dbReference type="NCBI Taxonomy" id="1934379"/>
    <lineage>
        <taxon>Eukaryota</taxon>
        <taxon>Fungi</taxon>
        <taxon>Dikarya</taxon>
        <taxon>Ascomycota</taxon>
        <taxon>Pezizomycotina</taxon>
        <taxon>Sordariomycetes</taxon>
        <taxon>Sordariomycetidae</taxon>
        <taxon>Sordariales</taxon>
        <taxon>Chaetomiaceae</taxon>
        <taxon>Dichotomopilus</taxon>
    </lineage>
</organism>
<dbReference type="RefSeq" id="XP_062634589.1">
    <property type="nucleotide sequence ID" value="XM_062784517.1"/>
</dbReference>
<dbReference type="Pfam" id="PF08219">
    <property type="entry name" value="TOM13"/>
    <property type="match status" value="1"/>
</dbReference>
<dbReference type="EMBL" id="MU853615">
    <property type="protein sequence ID" value="KAK4141218.1"/>
    <property type="molecule type" value="Genomic_DNA"/>
</dbReference>
<evidence type="ECO:0000313" key="13">
    <source>
        <dbReference type="EMBL" id="KAK4141218.1"/>
    </source>
</evidence>
<dbReference type="GeneID" id="87821130"/>
<evidence type="ECO:0000256" key="9">
    <source>
        <dbReference type="RuleBase" id="RU003945"/>
    </source>
</evidence>
<keyword evidence="4" id="KW-0999">Mitochondrion inner membrane</keyword>
<comment type="subcellular location">
    <subcellularLocation>
        <location evidence="9">Membrane</location>
        <topology evidence="9">Multi-pass membrane protein</topology>
    </subcellularLocation>
    <subcellularLocation>
        <location evidence="1">Mitochondrion inner membrane</location>
        <topology evidence="1">Multi-pass membrane protein</topology>
    </subcellularLocation>
</comment>
<gene>
    <name evidence="13" type="ORF">C8A04DRAFT_39253</name>
</gene>
<dbReference type="AlphaFoldDB" id="A0AAN6ZKI5"/>
<dbReference type="InterPro" id="IPR013262">
    <property type="entry name" value="OMP_MIM1/TOM13_mt"/>
</dbReference>
<feature type="compositionally biased region" description="Basic and acidic residues" evidence="10">
    <location>
        <begin position="505"/>
        <end position="534"/>
    </location>
</feature>
<feature type="region of interest" description="Disordered" evidence="10">
    <location>
        <begin position="504"/>
        <end position="545"/>
    </location>
</feature>
<evidence type="ECO:0000256" key="5">
    <source>
        <dbReference type="ARBA" id="ARBA00022946"/>
    </source>
</evidence>
<name>A0AAN6ZKI5_9PEZI</name>
<dbReference type="GO" id="GO:0005743">
    <property type="term" value="C:mitochondrial inner membrane"/>
    <property type="evidence" value="ECO:0007669"/>
    <property type="project" value="UniProtKB-SubCell"/>
</dbReference>
<evidence type="ECO:0000256" key="1">
    <source>
        <dbReference type="ARBA" id="ARBA00004448"/>
    </source>
</evidence>
<evidence type="ECO:0000256" key="8">
    <source>
        <dbReference type="ARBA" id="ARBA00023136"/>
    </source>
</evidence>
<evidence type="ECO:0000256" key="6">
    <source>
        <dbReference type="ARBA" id="ARBA00022989"/>
    </source>
</evidence>
<feature type="transmembrane region" description="Helical" evidence="11">
    <location>
        <begin position="391"/>
        <end position="410"/>
    </location>
</feature>
<evidence type="ECO:0000259" key="12">
    <source>
        <dbReference type="Pfam" id="PF02096"/>
    </source>
</evidence>
<reference evidence="13" key="1">
    <citation type="journal article" date="2023" name="Mol. Phylogenet. Evol.">
        <title>Genome-scale phylogeny and comparative genomics of the fungal order Sordariales.</title>
        <authorList>
            <person name="Hensen N."/>
            <person name="Bonometti L."/>
            <person name="Westerberg I."/>
            <person name="Brannstrom I.O."/>
            <person name="Guillou S."/>
            <person name="Cros-Aarteil S."/>
            <person name="Calhoun S."/>
            <person name="Haridas S."/>
            <person name="Kuo A."/>
            <person name="Mondo S."/>
            <person name="Pangilinan J."/>
            <person name="Riley R."/>
            <person name="LaButti K."/>
            <person name="Andreopoulos B."/>
            <person name="Lipzen A."/>
            <person name="Chen C."/>
            <person name="Yan M."/>
            <person name="Daum C."/>
            <person name="Ng V."/>
            <person name="Clum A."/>
            <person name="Steindorff A."/>
            <person name="Ohm R.A."/>
            <person name="Martin F."/>
            <person name="Silar P."/>
            <person name="Natvig D.O."/>
            <person name="Lalanne C."/>
            <person name="Gautier V."/>
            <person name="Ament-Velasquez S.L."/>
            <person name="Kruys A."/>
            <person name="Hutchinson M.I."/>
            <person name="Powell A.J."/>
            <person name="Barry K."/>
            <person name="Miller A.N."/>
            <person name="Grigoriev I.V."/>
            <person name="Debuchy R."/>
            <person name="Gladieux P."/>
            <person name="Hiltunen Thoren M."/>
            <person name="Johannesson H."/>
        </authorList>
    </citation>
    <scope>NUCLEOTIDE SEQUENCE</scope>
    <source>
        <strain evidence="13">CBS 141.50</strain>
    </source>
</reference>
<sequence length="545" mass="59748">MSVEEPPNPLAESGVTIRSDSEQYSRHEDSSVSPPSSSSPAVVLYQPPTLWSIFRGAAINIFLPFINGMMLGFGELFAHEAAFRLGWSNTRPNIRQTPQRACKMLPSRSLFRFGPAPGLSRARQFSTALRTNDAVLRNTTTSGRIRGPAILAATSQPLLLSQRQARNASTQATTTVPPTDAVDLTNFSGTPVNLTGSDLLDIPEQIGFLKTLGLDYGWGPTSFMQTVLESVYVYTGLPWWASMAIVAVGIRVALFKPTLIASENAIKFQELQKDPEYAGAMEEMKRLMVNGNHIAGASARAKVSLMNKKAGYSIFKNLYPMLQIPLGIGMFRLTQGMAALPVPSFETGGFLWFTDLAASDPLFIMPIITGLLMAWSMRIPLKYMAPQQQKISRIMSLIIMPISTGVALFFPAGTTWFFFLSSLLHGTQTYVLHQGWFRRMVGLPPLSAPSSAPRVAWHAPRVLNVAAPRVKGSQTAKSAPAAGSQSIYQSLMTSINDAKGMTNARMDKNAGERSAKAAKEYQDRRALEEKERLVSRLQSKKMKGY</sequence>
<dbReference type="PANTHER" id="PTHR12428">
    <property type="entry name" value="OXA1"/>
    <property type="match status" value="1"/>
</dbReference>
<keyword evidence="6 11" id="KW-1133">Transmembrane helix</keyword>
<comment type="similarity">
    <text evidence="2 9">Belongs to the OXA1/ALB3/YidC family.</text>
</comment>
<feature type="transmembrane region" description="Helical" evidence="11">
    <location>
        <begin position="362"/>
        <end position="379"/>
    </location>
</feature>
<dbReference type="Pfam" id="PF02096">
    <property type="entry name" value="60KD_IMP"/>
    <property type="match status" value="1"/>
</dbReference>
<dbReference type="GO" id="GO:0005741">
    <property type="term" value="C:mitochondrial outer membrane"/>
    <property type="evidence" value="ECO:0007669"/>
    <property type="project" value="InterPro"/>
</dbReference>
<keyword evidence="3 9" id="KW-0812">Transmembrane</keyword>
<protein>
    <submittedName>
        <fullName evidence="13">Outer membrane protein TOM13-domain-containing protein</fullName>
    </submittedName>
</protein>
<feature type="compositionally biased region" description="Low complexity" evidence="10">
    <location>
        <begin position="31"/>
        <end position="41"/>
    </location>
</feature>
<keyword evidence="7" id="KW-0496">Mitochondrion</keyword>
<evidence type="ECO:0000256" key="2">
    <source>
        <dbReference type="ARBA" id="ARBA00009877"/>
    </source>
</evidence>
<proteinExistence type="inferred from homology"/>
<feature type="domain" description="Membrane insertase YidC/Oxa/ALB C-terminal" evidence="12">
    <location>
        <begin position="239"/>
        <end position="433"/>
    </location>
</feature>
<feature type="compositionally biased region" description="Basic and acidic residues" evidence="10">
    <location>
        <begin position="19"/>
        <end position="30"/>
    </location>
</feature>
<dbReference type="Proteomes" id="UP001302676">
    <property type="component" value="Unassembled WGS sequence"/>
</dbReference>
<keyword evidence="14" id="KW-1185">Reference proteome</keyword>
<dbReference type="InterPro" id="IPR028055">
    <property type="entry name" value="YidC/Oxa/ALB_C"/>
</dbReference>
<feature type="region of interest" description="Disordered" evidence="10">
    <location>
        <begin position="1"/>
        <end position="41"/>
    </location>
</feature>
<feature type="transmembrane region" description="Helical" evidence="11">
    <location>
        <begin position="231"/>
        <end position="254"/>
    </location>
</feature>
<dbReference type="InterPro" id="IPR001708">
    <property type="entry name" value="YidC/ALB3/OXA1/COX18"/>
</dbReference>
<evidence type="ECO:0000256" key="4">
    <source>
        <dbReference type="ARBA" id="ARBA00022792"/>
    </source>
</evidence>
<evidence type="ECO:0000256" key="11">
    <source>
        <dbReference type="SAM" id="Phobius"/>
    </source>
</evidence>
<reference evidence="13" key="2">
    <citation type="submission" date="2023-05" db="EMBL/GenBank/DDBJ databases">
        <authorList>
            <consortium name="Lawrence Berkeley National Laboratory"/>
            <person name="Steindorff A."/>
            <person name="Hensen N."/>
            <person name="Bonometti L."/>
            <person name="Westerberg I."/>
            <person name="Brannstrom I.O."/>
            <person name="Guillou S."/>
            <person name="Cros-Aarteil S."/>
            <person name="Calhoun S."/>
            <person name="Haridas S."/>
            <person name="Kuo A."/>
            <person name="Mondo S."/>
            <person name="Pangilinan J."/>
            <person name="Riley R."/>
            <person name="Labutti K."/>
            <person name="Andreopoulos B."/>
            <person name="Lipzen A."/>
            <person name="Chen C."/>
            <person name="Yanf M."/>
            <person name="Daum C."/>
            <person name="Ng V."/>
            <person name="Clum A."/>
            <person name="Ohm R."/>
            <person name="Martin F."/>
            <person name="Silar P."/>
            <person name="Natvig D."/>
            <person name="Lalanne C."/>
            <person name="Gautier V."/>
            <person name="Ament-Velasquez S.L."/>
            <person name="Kruys A."/>
            <person name="Hutchinson M.I."/>
            <person name="Powell A.J."/>
            <person name="Barry K."/>
            <person name="Miller A.N."/>
            <person name="Grigoriev I.V."/>
            <person name="Debuchy R."/>
            <person name="Gladieux P."/>
            <person name="Thoren M.H."/>
            <person name="Johannesson H."/>
        </authorList>
    </citation>
    <scope>NUCLEOTIDE SEQUENCE</scope>
    <source>
        <strain evidence="13">CBS 141.50</strain>
    </source>
</reference>
<keyword evidence="8 11" id="KW-0472">Membrane</keyword>
<comment type="caution">
    <text evidence="13">The sequence shown here is derived from an EMBL/GenBank/DDBJ whole genome shotgun (WGS) entry which is preliminary data.</text>
</comment>
<dbReference type="GO" id="GO:0032977">
    <property type="term" value="F:membrane insertase activity"/>
    <property type="evidence" value="ECO:0007669"/>
    <property type="project" value="InterPro"/>
</dbReference>
<feature type="transmembrane region" description="Helical" evidence="11">
    <location>
        <begin position="318"/>
        <end position="342"/>
    </location>
</feature>
<dbReference type="GO" id="GO:0032979">
    <property type="term" value="P:protein insertion into mitochondrial inner membrane from matrix"/>
    <property type="evidence" value="ECO:0007669"/>
    <property type="project" value="TreeGrafter"/>
</dbReference>
<evidence type="ECO:0000256" key="3">
    <source>
        <dbReference type="ARBA" id="ARBA00022692"/>
    </source>
</evidence>
<evidence type="ECO:0000256" key="10">
    <source>
        <dbReference type="SAM" id="MobiDB-lite"/>
    </source>
</evidence>
<dbReference type="CDD" id="cd20069">
    <property type="entry name" value="5TM_Oxa1-like"/>
    <property type="match status" value="1"/>
</dbReference>
<keyword evidence="5" id="KW-0809">Transit peptide</keyword>
<dbReference type="PANTHER" id="PTHR12428:SF66">
    <property type="entry name" value="MITOCHONDRIAL INNER MEMBRANE PROTEIN OXA1L"/>
    <property type="match status" value="1"/>
</dbReference>